<reference evidence="2" key="1">
    <citation type="submission" date="2018-02" db="EMBL/GenBank/DDBJ databases">
        <title>Rhizophora mucronata_Transcriptome.</title>
        <authorList>
            <person name="Meera S.P."/>
            <person name="Sreeshan A."/>
            <person name="Augustine A."/>
        </authorList>
    </citation>
    <scope>NUCLEOTIDE SEQUENCE</scope>
    <source>
        <tissue evidence="2">Leaf</tissue>
    </source>
</reference>
<keyword evidence="1" id="KW-0472">Membrane</keyword>
<feature type="transmembrane region" description="Helical" evidence="1">
    <location>
        <begin position="13"/>
        <end position="34"/>
    </location>
</feature>
<sequence>MNYHFVINNKMNVYHYFCWLFTSNDTMLVLYFMLP</sequence>
<name>A0A2P2QA68_RHIMU</name>
<protein>
    <submittedName>
        <fullName evidence="2">Uncharacterized protein</fullName>
    </submittedName>
</protein>
<accession>A0A2P2QA68</accession>
<dbReference type="AlphaFoldDB" id="A0A2P2QA68"/>
<dbReference type="EMBL" id="GGEC01083404">
    <property type="protein sequence ID" value="MBX63888.1"/>
    <property type="molecule type" value="Transcribed_RNA"/>
</dbReference>
<evidence type="ECO:0000313" key="2">
    <source>
        <dbReference type="EMBL" id="MBX63888.1"/>
    </source>
</evidence>
<evidence type="ECO:0000256" key="1">
    <source>
        <dbReference type="SAM" id="Phobius"/>
    </source>
</evidence>
<keyword evidence="1" id="KW-1133">Transmembrane helix</keyword>
<organism evidence="2">
    <name type="scientific">Rhizophora mucronata</name>
    <name type="common">Asiatic mangrove</name>
    <dbReference type="NCBI Taxonomy" id="61149"/>
    <lineage>
        <taxon>Eukaryota</taxon>
        <taxon>Viridiplantae</taxon>
        <taxon>Streptophyta</taxon>
        <taxon>Embryophyta</taxon>
        <taxon>Tracheophyta</taxon>
        <taxon>Spermatophyta</taxon>
        <taxon>Magnoliopsida</taxon>
        <taxon>eudicotyledons</taxon>
        <taxon>Gunneridae</taxon>
        <taxon>Pentapetalae</taxon>
        <taxon>rosids</taxon>
        <taxon>fabids</taxon>
        <taxon>Malpighiales</taxon>
        <taxon>Rhizophoraceae</taxon>
        <taxon>Rhizophora</taxon>
    </lineage>
</organism>
<keyword evidence="1" id="KW-0812">Transmembrane</keyword>
<proteinExistence type="predicted"/>